<dbReference type="InterPro" id="IPR017871">
    <property type="entry name" value="ABC_transporter-like_CS"/>
</dbReference>
<evidence type="ECO:0000259" key="10">
    <source>
        <dbReference type="PROSITE" id="PS50893"/>
    </source>
</evidence>
<evidence type="ECO:0000256" key="8">
    <source>
        <dbReference type="ARBA" id="ARBA00023180"/>
    </source>
</evidence>
<dbReference type="InterPro" id="IPR044746">
    <property type="entry name" value="ABCC_6TM_D1"/>
</dbReference>
<dbReference type="InterPro" id="IPR050173">
    <property type="entry name" value="ABC_transporter_C-like"/>
</dbReference>
<keyword evidence="2" id="KW-0813">Transport</keyword>
<dbReference type="CDD" id="cd18579">
    <property type="entry name" value="ABC_6TM_ABCC_D1"/>
    <property type="match status" value="1"/>
</dbReference>
<keyword evidence="4" id="KW-0547">Nucleotide-binding</keyword>
<dbReference type="InterPro" id="IPR027417">
    <property type="entry name" value="P-loop_NTPase"/>
</dbReference>
<feature type="domain" description="ABC transmembrane type-1" evidence="11">
    <location>
        <begin position="1026"/>
        <end position="1226"/>
    </location>
</feature>
<evidence type="ECO:0000259" key="11">
    <source>
        <dbReference type="PROSITE" id="PS50929"/>
    </source>
</evidence>
<protein>
    <submittedName>
        <fullName evidence="12">P-loop containing nucleoside triphosphate hydrolase protein</fullName>
    </submittedName>
</protein>
<feature type="transmembrane region" description="Helical" evidence="9">
    <location>
        <begin position="1167"/>
        <end position="1191"/>
    </location>
</feature>
<feature type="domain" description="ABC transmembrane type-1" evidence="11">
    <location>
        <begin position="345"/>
        <end position="626"/>
    </location>
</feature>
<gene>
    <name evidence="12" type="ORF">DFH07DRAFT_911419</name>
</gene>
<proteinExistence type="predicted"/>
<dbReference type="Pfam" id="PF00664">
    <property type="entry name" value="ABC_membrane"/>
    <property type="match status" value="2"/>
</dbReference>
<keyword evidence="12" id="KW-0378">Hydrolase</keyword>
<dbReference type="Gene3D" id="3.40.50.300">
    <property type="entry name" value="P-loop containing nucleotide triphosphate hydrolases"/>
    <property type="match status" value="2"/>
</dbReference>
<feature type="transmembrane region" description="Helical" evidence="9">
    <location>
        <begin position="981"/>
        <end position="1006"/>
    </location>
</feature>
<feature type="transmembrane region" description="Helical" evidence="9">
    <location>
        <begin position="226"/>
        <end position="244"/>
    </location>
</feature>
<dbReference type="CDD" id="cd03250">
    <property type="entry name" value="ABCC_MRP_domain1"/>
    <property type="match status" value="1"/>
</dbReference>
<dbReference type="Gene3D" id="1.20.1560.10">
    <property type="entry name" value="ABC transporter type 1, transmembrane domain"/>
    <property type="match status" value="2"/>
</dbReference>
<evidence type="ECO:0000256" key="7">
    <source>
        <dbReference type="ARBA" id="ARBA00023136"/>
    </source>
</evidence>
<feature type="transmembrane region" description="Helical" evidence="9">
    <location>
        <begin position="375"/>
        <end position="397"/>
    </location>
</feature>
<feature type="transmembrane region" description="Helical" evidence="9">
    <location>
        <begin position="1057"/>
        <end position="1078"/>
    </location>
</feature>
<dbReference type="InterPro" id="IPR003439">
    <property type="entry name" value="ABC_transporter-like_ATP-bd"/>
</dbReference>
<evidence type="ECO:0000256" key="3">
    <source>
        <dbReference type="ARBA" id="ARBA00022692"/>
    </source>
</evidence>
<dbReference type="FunFam" id="3.40.50.300:FF:000997">
    <property type="entry name" value="Multidrug resistance-associated protein 1"/>
    <property type="match status" value="1"/>
</dbReference>
<feature type="domain" description="ABC transporter" evidence="10">
    <location>
        <begin position="1265"/>
        <end position="1500"/>
    </location>
</feature>
<dbReference type="InterPro" id="IPR036640">
    <property type="entry name" value="ABC1_TM_sf"/>
</dbReference>
<dbReference type="SMART" id="SM00382">
    <property type="entry name" value="AAA"/>
    <property type="match status" value="2"/>
</dbReference>
<feature type="transmembrane region" description="Helical" evidence="9">
    <location>
        <begin position="1084"/>
        <end position="1104"/>
    </location>
</feature>
<dbReference type="Pfam" id="PF00005">
    <property type="entry name" value="ABC_tran"/>
    <property type="match status" value="2"/>
</dbReference>
<evidence type="ECO:0000256" key="5">
    <source>
        <dbReference type="ARBA" id="ARBA00022840"/>
    </source>
</evidence>
<feature type="transmembrane region" description="Helical" evidence="9">
    <location>
        <begin position="142"/>
        <end position="162"/>
    </location>
</feature>
<dbReference type="PANTHER" id="PTHR24223">
    <property type="entry name" value="ATP-BINDING CASSETTE SUB-FAMILY C"/>
    <property type="match status" value="1"/>
</dbReference>
<evidence type="ECO:0000256" key="1">
    <source>
        <dbReference type="ARBA" id="ARBA00004141"/>
    </source>
</evidence>
<evidence type="ECO:0000256" key="9">
    <source>
        <dbReference type="SAM" id="Phobius"/>
    </source>
</evidence>
<evidence type="ECO:0000256" key="6">
    <source>
        <dbReference type="ARBA" id="ARBA00022989"/>
    </source>
</evidence>
<dbReference type="GO" id="GO:0140359">
    <property type="term" value="F:ABC-type transporter activity"/>
    <property type="evidence" value="ECO:0007669"/>
    <property type="project" value="InterPro"/>
</dbReference>
<dbReference type="CDD" id="cd03244">
    <property type="entry name" value="ABCC_MRP_domain2"/>
    <property type="match status" value="1"/>
</dbReference>
<feature type="transmembrane region" description="Helical" evidence="9">
    <location>
        <begin position="169"/>
        <end position="188"/>
    </location>
</feature>
<feature type="transmembrane region" description="Helical" evidence="9">
    <location>
        <begin position="554"/>
        <end position="585"/>
    </location>
</feature>
<keyword evidence="3 9" id="KW-0812">Transmembrane</keyword>
<dbReference type="PROSITE" id="PS50893">
    <property type="entry name" value="ABC_TRANSPORTER_2"/>
    <property type="match status" value="2"/>
</dbReference>
<name>A0AAD7NVU9_9AGAR</name>
<dbReference type="Proteomes" id="UP001215280">
    <property type="component" value="Unassembled WGS sequence"/>
</dbReference>
<dbReference type="InterPro" id="IPR011527">
    <property type="entry name" value="ABC1_TM_dom"/>
</dbReference>
<dbReference type="GO" id="GO:0005524">
    <property type="term" value="F:ATP binding"/>
    <property type="evidence" value="ECO:0007669"/>
    <property type="project" value="UniProtKB-KW"/>
</dbReference>
<sequence length="1534" mass="167525">MYNEWEREPDTARSASLAHPGYTVAAEFPQTRTERPKLPAVETNLLISLICSRATPASTPAFSPTSTFIRIPYVHPSNEQTRYYTSPYSAHAIASTAVADGPEFLQQSKLFTGIFLVAFTALLSRIVVNWNAPKCLPRQADILVAFKIFFGVIYIAGAIVMLVHDRSEWILLGAGAATAIAFAVVSVSEHYHSIGPSTLTSLCAIYGTAFYGYTLRGLQEIQAPQVFLYATGAAAVSLVALIFLESKSKRSLLIPMDPTPAYELTLSVLVKPFFLHLIPLLFTGSRHRITLPDLCDIPLYLRSDPATEKLLAALAVEDKNSDRYLVKSTFRAFRGHFFSPILPRLVVLAGTFAQVTLVEQMILYVSDKSIPKERGATLVVACFVVYVSLTIATYVYYEKVNAFIVLYRSALTGSLYAKTLRLRYKAARELGQGAATTYMSVDVEKITEGFQLLQDFWANVVTILIACTMLWFKAGYVMFAPLLVIVALISIASKISRFVGAAQNAWLTATDARIRLLTSVLGQLLPIKLGAYEVALKGKINALRKLETEAFGRFLYLLMSLSRTIASIGGAASFFVTLAAYVFMLARGWGDLAPLDVSRIFTLFTIVNLLSGPLSMIGRYMPQLFAAYASLVRIQGFLQLPEKADTERDSALDSGNLNDVTDGSAKRSSVEVSLRECTFTWDDKVHVLQDITLALVPGALHVVVGSVASGKSSLLMSILGETTLLAGTLTVKARKIALAGQTPFIYPGTLRANILLDNPYNEALYDQVIHACGLRQDIEALPRRDMTKLGDKGTTLSGGQRQRLAIARAVYARADLVLLDDVFSALDGETEAHVFESLFGSEGMLQGKTTVLVTHGVHHLPSADKVIVMDIGKITHFGSFGQVRDAGATLALTSAGALVAKNGQAVAKEAATAPTVVDEEKDEELNWTREQAPRRSAYAFYMKCTGVLRACGLLLLITMWSGTQIFEMVYLSMLASSGDDLGLWVAGYGAIVASTLVSMALTMTYFSYTLSSFTAPHVHGAELAGVMRSPISWITKTPVGNILNRFSQDMYAADRDFPFAFINYCTNILGMTGTFVFIAMATPLLAFVLPVLTVGGAYFLRFYLATSKQFRRLELGSKSPVYTLFGTTVSGLITVRAYSAQAFFRAQNAAFVNESQGALHHRVTGQLFLRVFLLWFQTILACSVAVLTVWLRDSTSATFLGIALSRLVSLGPILHNVLESLAVVENSSVAIDRIQEFAELPPEEKIVSNEMPMNDPSTWPSIGSLTFADFSMKYRDDLPLALKNLSLDLQGGLKIGICGRTGSGKSSTVLALFRGIDQHLVTGKIAIDGVDITTIPLNKLRESMAIVTQDPFLWHGSIRENLDVRKERTDSEIWETLKLVKMYDTVSALDDKLDHLVVDEESFSKGQRQLLCLARALLGKKKIVVLDESTSSMDHITSEKICHVVDTQMQGLTVLAIAHRISTIVNYDKILVLENGTIAECDAPAALLANPESRFARLAATQGIYHPDLVPSGAAVKELGEGTVMVVTEDLVDL</sequence>
<dbReference type="GO" id="GO:0016020">
    <property type="term" value="C:membrane"/>
    <property type="evidence" value="ECO:0007669"/>
    <property type="project" value="UniProtKB-SubCell"/>
</dbReference>
<feature type="transmembrane region" description="Helical" evidence="9">
    <location>
        <begin position="194"/>
        <end position="214"/>
    </location>
</feature>
<dbReference type="PROSITE" id="PS50929">
    <property type="entry name" value="ABC_TM1F"/>
    <property type="match status" value="2"/>
</dbReference>
<dbReference type="EMBL" id="JARJLG010000009">
    <property type="protein sequence ID" value="KAJ7778012.1"/>
    <property type="molecule type" value="Genomic_DNA"/>
</dbReference>
<comment type="caution">
    <text evidence="12">The sequence shown here is derived from an EMBL/GenBank/DDBJ whole genome shotgun (WGS) entry which is preliminary data.</text>
</comment>
<accession>A0AAD7NVU9</accession>
<feature type="transmembrane region" description="Helical" evidence="9">
    <location>
        <begin position="597"/>
        <end position="617"/>
    </location>
</feature>
<dbReference type="PROSITE" id="PS00211">
    <property type="entry name" value="ABC_TRANSPORTER_1"/>
    <property type="match status" value="2"/>
</dbReference>
<feature type="transmembrane region" description="Helical" evidence="9">
    <location>
        <begin position="110"/>
        <end position="130"/>
    </location>
</feature>
<feature type="transmembrane region" description="Helical" evidence="9">
    <location>
        <begin position="341"/>
        <end position="363"/>
    </location>
</feature>
<dbReference type="CDD" id="cd18580">
    <property type="entry name" value="ABC_6TM_ABCC_D2"/>
    <property type="match status" value="1"/>
</dbReference>
<feature type="transmembrane region" description="Helical" evidence="9">
    <location>
        <begin position="478"/>
        <end position="495"/>
    </location>
</feature>
<keyword evidence="13" id="KW-1185">Reference proteome</keyword>
<keyword evidence="5" id="KW-0067">ATP-binding</keyword>
<dbReference type="SUPFAM" id="SSF90123">
    <property type="entry name" value="ABC transporter transmembrane region"/>
    <property type="match status" value="2"/>
</dbReference>
<dbReference type="PANTHER" id="PTHR24223:SF399">
    <property type="entry name" value="ABC TRANSPORTER ATNG"/>
    <property type="match status" value="1"/>
</dbReference>
<dbReference type="FunFam" id="3.40.50.300:FF:000838">
    <property type="entry name" value="ABC multidrug transporter (Eurofung)"/>
    <property type="match status" value="1"/>
</dbReference>
<comment type="subcellular location">
    <subcellularLocation>
        <location evidence="1">Membrane</location>
        <topology evidence="1">Multi-pass membrane protein</topology>
    </subcellularLocation>
</comment>
<dbReference type="InterPro" id="IPR003593">
    <property type="entry name" value="AAA+_ATPase"/>
</dbReference>
<keyword evidence="6 9" id="KW-1133">Transmembrane helix</keyword>
<evidence type="ECO:0000256" key="4">
    <source>
        <dbReference type="ARBA" id="ARBA00022741"/>
    </source>
</evidence>
<dbReference type="InterPro" id="IPR044726">
    <property type="entry name" value="ABCC_6TM_D2"/>
</dbReference>
<keyword evidence="8" id="KW-0325">Glycoprotein</keyword>
<dbReference type="SUPFAM" id="SSF52540">
    <property type="entry name" value="P-loop containing nucleoside triphosphate hydrolases"/>
    <property type="match status" value="2"/>
</dbReference>
<organism evidence="12 13">
    <name type="scientific">Mycena maculata</name>
    <dbReference type="NCBI Taxonomy" id="230809"/>
    <lineage>
        <taxon>Eukaryota</taxon>
        <taxon>Fungi</taxon>
        <taxon>Dikarya</taxon>
        <taxon>Basidiomycota</taxon>
        <taxon>Agaricomycotina</taxon>
        <taxon>Agaricomycetes</taxon>
        <taxon>Agaricomycetidae</taxon>
        <taxon>Agaricales</taxon>
        <taxon>Marasmiineae</taxon>
        <taxon>Mycenaceae</taxon>
        <taxon>Mycena</taxon>
    </lineage>
</organism>
<evidence type="ECO:0000256" key="2">
    <source>
        <dbReference type="ARBA" id="ARBA00022448"/>
    </source>
</evidence>
<evidence type="ECO:0000313" key="13">
    <source>
        <dbReference type="Proteomes" id="UP001215280"/>
    </source>
</evidence>
<evidence type="ECO:0000313" key="12">
    <source>
        <dbReference type="EMBL" id="KAJ7778012.1"/>
    </source>
</evidence>
<dbReference type="GO" id="GO:0016887">
    <property type="term" value="F:ATP hydrolysis activity"/>
    <property type="evidence" value="ECO:0007669"/>
    <property type="project" value="InterPro"/>
</dbReference>
<reference evidence="12" key="1">
    <citation type="submission" date="2023-03" db="EMBL/GenBank/DDBJ databases">
        <title>Massive genome expansion in bonnet fungi (Mycena s.s.) driven by repeated elements and novel gene families across ecological guilds.</title>
        <authorList>
            <consortium name="Lawrence Berkeley National Laboratory"/>
            <person name="Harder C.B."/>
            <person name="Miyauchi S."/>
            <person name="Viragh M."/>
            <person name="Kuo A."/>
            <person name="Thoen E."/>
            <person name="Andreopoulos B."/>
            <person name="Lu D."/>
            <person name="Skrede I."/>
            <person name="Drula E."/>
            <person name="Henrissat B."/>
            <person name="Morin E."/>
            <person name="Kohler A."/>
            <person name="Barry K."/>
            <person name="LaButti K."/>
            <person name="Morin E."/>
            <person name="Salamov A."/>
            <person name="Lipzen A."/>
            <person name="Mereny Z."/>
            <person name="Hegedus B."/>
            <person name="Baldrian P."/>
            <person name="Stursova M."/>
            <person name="Weitz H."/>
            <person name="Taylor A."/>
            <person name="Grigoriev I.V."/>
            <person name="Nagy L.G."/>
            <person name="Martin F."/>
            <person name="Kauserud H."/>
        </authorList>
    </citation>
    <scope>NUCLEOTIDE SEQUENCE</scope>
    <source>
        <strain evidence="12">CBHHK188m</strain>
    </source>
</reference>
<keyword evidence="7 9" id="KW-0472">Membrane</keyword>
<feature type="domain" description="ABC transporter" evidence="10">
    <location>
        <begin position="672"/>
        <end position="896"/>
    </location>
</feature>